<organism evidence="2 3">
    <name type="scientific">Pleurotus ostreatus</name>
    <name type="common">Oyster mushroom</name>
    <name type="synonym">White-rot fungus</name>
    <dbReference type="NCBI Taxonomy" id="5322"/>
    <lineage>
        <taxon>Eukaryota</taxon>
        <taxon>Fungi</taxon>
        <taxon>Dikarya</taxon>
        <taxon>Basidiomycota</taxon>
        <taxon>Agaricomycotina</taxon>
        <taxon>Agaricomycetes</taxon>
        <taxon>Agaricomycetidae</taxon>
        <taxon>Agaricales</taxon>
        <taxon>Pleurotineae</taxon>
        <taxon>Pleurotaceae</taxon>
        <taxon>Pleurotus</taxon>
    </lineage>
</organism>
<dbReference type="VEuPathDB" id="FungiDB:PC9H_010307"/>
<dbReference type="Pfam" id="PF20149">
    <property type="entry name" value="DUF6532"/>
    <property type="match status" value="1"/>
</dbReference>
<dbReference type="AlphaFoldDB" id="A0A8H6ZSB3"/>
<feature type="domain" description="DUF6532" evidence="1">
    <location>
        <begin position="6"/>
        <end position="53"/>
    </location>
</feature>
<evidence type="ECO:0000313" key="2">
    <source>
        <dbReference type="EMBL" id="KAF7424996.1"/>
    </source>
</evidence>
<evidence type="ECO:0000313" key="3">
    <source>
        <dbReference type="Proteomes" id="UP000623687"/>
    </source>
</evidence>
<dbReference type="EMBL" id="JACETU010000007">
    <property type="protein sequence ID" value="KAF7424996.1"/>
    <property type="molecule type" value="Genomic_DNA"/>
</dbReference>
<sequence>MEPEEREISPFMVAFVMTMVEIRLHELLTGSNTTIELKGTTWVEPYRRHMDSLFEMLPSLHDEVLADLDLEIMEVSD</sequence>
<dbReference type="GeneID" id="59380125"/>
<dbReference type="RefSeq" id="XP_036629190.1">
    <property type="nucleotide sequence ID" value="XM_036779801.1"/>
</dbReference>
<dbReference type="InterPro" id="IPR045341">
    <property type="entry name" value="DUF6532"/>
</dbReference>
<keyword evidence="3" id="KW-1185">Reference proteome</keyword>
<comment type="caution">
    <text evidence="2">The sequence shown here is derived from an EMBL/GenBank/DDBJ whole genome shotgun (WGS) entry which is preliminary data.</text>
</comment>
<name>A0A8H6ZSB3_PLEOS</name>
<dbReference type="OrthoDB" id="2803562at2759"/>
<dbReference type="Proteomes" id="UP000623687">
    <property type="component" value="Unassembled WGS sequence"/>
</dbReference>
<proteinExistence type="predicted"/>
<reference evidence="2" key="1">
    <citation type="submission" date="2019-07" db="EMBL/GenBank/DDBJ databases">
        <authorList>
            <person name="Palmer J.M."/>
        </authorList>
    </citation>
    <scope>NUCLEOTIDE SEQUENCE</scope>
    <source>
        <strain evidence="2">PC9</strain>
    </source>
</reference>
<gene>
    <name evidence="2" type="ORF">PC9H_010307</name>
</gene>
<protein>
    <recommendedName>
        <fullName evidence="1">DUF6532 domain-containing protein</fullName>
    </recommendedName>
</protein>
<accession>A0A8H6ZSB3</accession>
<evidence type="ECO:0000259" key="1">
    <source>
        <dbReference type="Pfam" id="PF20149"/>
    </source>
</evidence>